<proteinExistence type="inferred from homology"/>
<evidence type="ECO:0000256" key="4">
    <source>
        <dbReference type="PIRNR" id="PIRNR006078"/>
    </source>
</evidence>
<comment type="caution">
    <text evidence="5">The sequence shown here is derived from an EMBL/GenBank/DDBJ whole genome shotgun (WGS) entry which is preliminary data.</text>
</comment>
<evidence type="ECO:0000256" key="3">
    <source>
        <dbReference type="ARBA" id="ARBA00022777"/>
    </source>
</evidence>
<sequence length="383" mass="38803">MKVVLAFDSFKGSLSSAQAGSAAARAIRSVYPDAECDVIPLADGGEGTVAAVLEAAGGTGKQVAVNGPHGEPASAFVGMIRDGRGTDPTAVLETAGICGLTMVPEGRLDPFRASSRGVGEAILQLLDDGVRSFVIGLGGSAVNDGGMGMLAALGAVFRDKEGNRLQGCGADLLSAASADMDGLDPRLGACAIRAATDVANPLCGPSGATMVFGRQKGASPQQQEALDAAMKAYADMIEASVGRALQAVPGAGAAGGLGFALLAAGGELVPGAGWVTEAAGLRARVRGADWVVTGEGRSDGQTMYGKLPVHVADAAREAGARCMLLSGSLGDHTEELEARFDGCFSITKEPAALADCMEQAEELLERTVRQLFRLLRAAADERA</sequence>
<evidence type="ECO:0000256" key="1">
    <source>
        <dbReference type="ARBA" id="ARBA00006284"/>
    </source>
</evidence>
<keyword evidence="2 4" id="KW-0808">Transferase</keyword>
<protein>
    <submittedName>
        <fullName evidence="5">Glycerate kinase</fullName>
    </submittedName>
</protein>
<keyword evidence="3 4" id="KW-0418">Kinase</keyword>
<dbReference type="PANTHER" id="PTHR21599:SF0">
    <property type="entry name" value="GLYCERATE KINASE"/>
    <property type="match status" value="1"/>
</dbReference>
<dbReference type="InterPro" id="IPR036129">
    <property type="entry name" value="Glycerate_kinase_sf"/>
</dbReference>
<dbReference type="Gene3D" id="3.90.1510.10">
    <property type="entry name" value="Glycerate kinase, domain 2"/>
    <property type="match status" value="1"/>
</dbReference>
<reference evidence="5" key="1">
    <citation type="submission" date="2020-09" db="EMBL/GenBank/DDBJ databases">
        <title>A novel bacterium of genus Paenibacillus, isolated from South China Sea.</title>
        <authorList>
            <person name="Huang H."/>
            <person name="Mo K."/>
            <person name="Hu Y."/>
        </authorList>
    </citation>
    <scope>NUCLEOTIDE SEQUENCE</scope>
    <source>
        <strain evidence="5">IB182493</strain>
    </source>
</reference>
<dbReference type="NCBIfam" id="TIGR00045">
    <property type="entry name" value="glycerate kinase"/>
    <property type="match status" value="1"/>
</dbReference>
<dbReference type="Pfam" id="PF02595">
    <property type="entry name" value="Gly_kinase"/>
    <property type="match status" value="1"/>
</dbReference>
<dbReference type="GO" id="GO:0031388">
    <property type="term" value="P:organic acid phosphorylation"/>
    <property type="evidence" value="ECO:0007669"/>
    <property type="project" value="UniProtKB-UniRule"/>
</dbReference>
<dbReference type="Proteomes" id="UP000632125">
    <property type="component" value="Unassembled WGS sequence"/>
</dbReference>
<organism evidence="5 6">
    <name type="scientific">Paenibacillus arenilitoris</name>
    <dbReference type="NCBI Taxonomy" id="2772299"/>
    <lineage>
        <taxon>Bacteria</taxon>
        <taxon>Bacillati</taxon>
        <taxon>Bacillota</taxon>
        <taxon>Bacilli</taxon>
        <taxon>Bacillales</taxon>
        <taxon>Paenibacillaceae</taxon>
        <taxon>Paenibacillus</taxon>
    </lineage>
</organism>
<dbReference type="Gene3D" id="3.40.50.10350">
    <property type="entry name" value="Glycerate kinase, domain 1"/>
    <property type="match status" value="1"/>
</dbReference>
<dbReference type="InterPro" id="IPR018193">
    <property type="entry name" value="Glyc_kinase_flavodox-like_fold"/>
</dbReference>
<dbReference type="AlphaFoldDB" id="A0A927CMB2"/>
<dbReference type="PIRSF" id="PIRSF006078">
    <property type="entry name" value="GlxK"/>
    <property type="match status" value="1"/>
</dbReference>
<evidence type="ECO:0000313" key="6">
    <source>
        <dbReference type="Proteomes" id="UP000632125"/>
    </source>
</evidence>
<evidence type="ECO:0000256" key="2">
    <source>
        <dbReference type="ARBA" id="ARBA00022679"/>
    </source>
</evidence>
<dbReference type="PANTHER" id="PTHR21599">
    <property type="entry name" value="GLYCERATE KINASE"/>
    <property type="match status" value="1"/>
</dbReference>
<dbReference type="InterPro" id="IPR004381">
    <property type="entry name" value="Glycerate_kinase"/>
</dbReference>
<dbReference type="RefSeq" id="WP_190861578.1">
    <property type="nucleotide sequence ID" value="NZ_JACXIY010000015.1"/>
</dbReference>
<dbReference type="EMBL" id="JACXIY010000015">
    <property type="protein sequence ID" value="MBD2869452.1"/>
    <property type="molecule type" value="Genomic_DNA"/>
</dbReference>
<dbReference type="SUPFAM" id="SSF110738">
    <property type="entry name" value="Glycerate kinase I"/>
    <property type="match status" value="1"/>
</dbReference>
<dbReference type="InterPro" id="IPR018197">
    <property type="entry name" value="Glycerate_kinase_RE-like"/>
</dbReference>
<name>A0A927CMB2_9BACL</name>
<comment type="similarity">
    <text evidence="1 4">Belongs to the glycerate kinase type-1 family.</text>
</comment>
<gene>
    <name evidence="5" type="ORF">IDH41_12755</name>
</gene>
<accession>A0A927CMB2</accession>
<dbReference type="GO" id="GO:0008887">
    <property type="term" value="F:glycerate kinase activity"/>
    <property type="evidence" value="ECO:0007669"/>
    <property type="project" value="UniProtKB-UniRule"/>
</dbReference>
<evidence type="ECO:0000313" key="5">
    <source>
        <dbReference type="EMBL" id="MBD2869452.1"/>
    </source>
</evidence>
<keyword evidence="6" id="KW-1185">Reference proteome</keyword>